<dbReference type="EMBL" id="VSIX01000023">
    <property type="protein sequence ID" value="TYB31900.1"/>
    <property type="molecule type" value="Genomic_DNA"/>
</dbReference>
<dbReference type="Proteomes" id="UP000324143">
    <property type="component" value="Unassembled WGS sequence"/>
</dbReference>
<dbReference type="Gene3D" id="1.10.1420.10">
    <property type="match status" value="2"/>
</dbReference>
<dbReference type="SUPFAM" id="SSF55271">
    <property type="entry name" value="DNA repair protein MutS, domain I"/>
    <property type="match status" value="1"/>
</dbReference>
<evidence type="ECO:0000256" key="1">
    <source>
        <dbReference type="ARBA" id="ARBA00006271"/>
    </source>
</evidence>
<protein>
    <recommendedName>
        <fullName evidence="2 9">DNA mismatch repair protein MutS</fullName>
    </recommendedName>
</protein>
<dbReference type="InterPro" id="IPR036678">
    <property type="entry name" value="MutS_con_dom_sf"/>
</dbReference>
<evidence type="ECO:0000256" key="7">
    <source>
        <dbReference type="ARBA" id="ARBA00023204"/>
    </source>
</evidence>
<keyword evidence="13" id="KW-1185">Reference proteome</keyword>
<dbReference type="SUPFAM" id="SSF48334">
    <property type="entry name" value="DNA repair protein MutS, domain III"/>
    <property type="match status" value="1"/>
</dbReference>
<dbReference type="InterPro" id="IPR000432">
    <property type="entry name" value="DNA_mismatch_repair_MutS_C"/>
</dbReference>
<keyword evidence="5 9" id="KW-0067">ATP-binding</keyword>
<dbReference type="InterPro" id="IPR036187">
    <property type="entry name" value="DNA_mismatch_repair_MutS_sf"/>
</dbReference>
<name>A0A5D0MKB8_9BACT</name>
<dbReference type="FunFam" id="3.40.50.300:FF:000870">
    <property type="entry name" value="MutS protein homolog 4"/>
    <property type="match status" value="1"/>
</dbReference>
<keyword evidence="4 9" id="KW-0227">DNA damage</keyword>
<dbReference type="PIRSF" id="PIRSF037677">
    <property type="entry name" value="DNA_mis_repair_Msh6"/>
    <property type="match status" value="1"/>
</dbReference>
<dbReference type="Gene3D" id="3.40.50.300">
    <property type="entry name" value="P-loop containing nucleotide triphosphate hydrolases"/>
    <property type="match status" value="1"/>
</dbReference>
<dbReference type="InterPro" id="IPR016151">
    <property type="entry name" value="DNA_mismatch_repair_MutS_N"/>
</dbReference>
<keyword evidence="7 9" id="KW-0234">DNA repair</keyword>
<evidence type="ECO:0000256" key="4">
    <source>
        <dbReference type="ARBA" id="ARBA00022763"/>
    </source>
</evidence>
<evidence type="ECO:0000313" key="12">
    <source>
        <dbReference type="EMBL" id="TYB31900.1"/>
    </source>
</evidence>
<dbReference type="NCBIfam" id="TIGR01070">
    <property type="entry name" value="mutS1"/>
    <property type="match status" value="1"/>
</dbReference>
<evidence type="ECO:0000259" key="11">
    <source>
        <dbReference type="PROSITE" id="PS00486"/>
    </source>
</evidence>
<evidence type="ECO:0000256" key="5">
    <source>
        <dbReference type="ARBA" id="ARBA00022840"/>
    </source>
</evidence>
<reference evidence="12" key="1">
    <citation type="submission" date="2019-08" db="EMBL/GenBank/DDBJ databases">
        <title>Genomic characterization of a novel candidate phylum (ARYD3) from a high temperature, high salinity tertiary oil reservoir in north central Oklahoma, USA.</title>
        <authorList>
            <person name="Youssef N.H."/>
            <person name="Yadav A."/>
            <person name="Elshahed M.S."/>
        </authorList>
    </citation>
    <scope>NUCLEOTIDE SEQUENCE [LARGE SCALE GENOMIC DNA]</scope>
    <source>
        <strain evidence="12">ARYD3</strain>
    </source>
</reference>
<dbReference type="SMART" id="SM00534">
    <property type="entry name" value="MUTSac"/>
    <property type="match status" value="1"/>
</dbReference>
<comment type="similarity">
    <text evidence="1 9 10">Belongs to the DNA mismatch repair MutS family.</text>
</comment>
<dbReference type="NCBIfam" id="NF003810">
    <property type="entry name" value="PRK05399.1"/>
    <property type="match status" value="1"/>
</dbReference>
<dbReference type="SUPFAM" id="SSF52540">
    <property type="entry name" value="P-loop containing nucleoside triphosphate hydrolases"/>
    <property type="match status" value="1"/>
</dbReference>
<dbReference type="GO" id="GO:0006298">
    <property type="term" value="P:mismatch repair"/>
    <property type="evidence" value="ECO:0007669"/>
    <property type="project" value="UniProtKB-UniRule"/>
</dbReference>
<dbReference type="PANTHER" id="PTHR11361:SF34">
    <property type="entry name" value="DNA MISMATCH REPAIR PROTEIN MSH1, MITOCHONDRIAL"/>
    <property type="match status" value="1"/>
</dbReference>
<dbReference type="AlphaFoldDB" id="A0A5D0MKB8"/>
<dbReference type="GO" id="GO:0005829">
    <property type="term" value="C:cytosol"/>
    <property type="evidence" value="ECO:0007669"/>
    <property type="project" value="TreeGrafter"/>
</dbReference>
<dbReference type="GO" id="GO:0030983">
    <property type="term" value="F:mismatched DNA binding"/>
    <property type="evidence" value="ECO:0007669"/>
    <property type="project" value="InterPro"/>
</dbReference>
<dbReference type="CDD" id="cd03284">
    <property type="entry name" value="ABC_MutS1"/>
    <property type="match status" value="1"/>
</dbReference>
<dbReference type="PANTHER" id="PTHR11361">
    <property type="entry name" value="DNA MISMATCH REPAIR PROTEIN MUTS FAMILY MEMBER"/>
    <property type="match status" value="1"/>
</dbReference>
<dbReference type="InterPro" id="IPR005748">
    <property type="entry name" value="DNA_mismatch_repair_MutS"/>
</dbReference>
<dbReference type="InterPro" id="IPR027417">
    <property type="entry name" value="P-loop_NTPase"/>
</dbReference>
<proteinExistence type="inferred from homology"/>
<gene>
    <name evidence="9 12" type="primary">mutS</name>
    <name evidence="12" type="ORF">FXF47_01795</name>
</gene>
<organism evidence="12 13">
    <name type="scientific">Candidatus Mcinerneyibacterium aminivorans</name>
    <dbReference type="NCBI Taxonomy" id="2703815"/>
    <lineage>
        <taxon>Bacteria</taxon>
        <taxon>Candidatus Macinerneyibacteriota</taxon>
        <taxon>Candidatus Mcinerneyibacteria</taxon>
        <taxon>Candidatus Mcinerneyibacteriales</taxon>
        <taxon>Candidatus Mcinerneyibacteriaceae</taxon>
        <taxon>Candidatus Mcinerneyibacterium</taxon>
    </lineage>
</organism>
<dbReference type="Pfam" id="PF05192">
    <property type="entry name" value="MutS_III"/>
    <property type="match status" value="1"/>
</dbReference>
<evidence type="ECO:0000256" key="3">
    <source>
        <dbReference type="ARBA" id="ARBA00022741"/>
    </source>
</evidence>
<dbReference type="Gene3D" id="3.30.420.110">
    <property type="entry name" value="MutS, connector domain"/>
    <property type="match status" value="1"/>
</dbReference>
<dbReference type="InterPro" id="IPR017261">
    <property type="entry name" value="DNA_mismatch_repair_MutS/MSH"/>
</dbReference>
<dbReference type="InterPro" id="IPR007860">
    <property type="entry name" value="DNA_mmatch_repair_MutS_con_dom"/>
</dbReference>
<dbReference type="GO" id="GO:0140664">
    <property type="term" value="F:ATP-dependent DNA damage sensor activity"/>
    <property type="evidence" value="ECO:0007669"/>
    <property type="project" value="InterPro"/>
</dbReference>
<dbReference type="HAMAP" id="MF_00096">
    <property type="entry name" value="MutS"/>
    <property type="match status" value="1"/>
</dbReference>
<comment type="caution">
    <text evidence="12">The sequence shown here is derived from an EMBL/GenBank/DDBJ whole genome shotgun (WGS) entry which is preliminary data.</text>
</comment>
<dbReference type="GO" id="GO:0003684">
    <property type="term" value="F:damaged DNA binding"/>
    <property type="evidence" value="ECO:0007669"/>
    <property type="project" value="UniProtKB-UniRule"/>
</dbReference>
<keyword evidence="6 9" id="KW-0238">DNA-binding</keyword>
<dbReference type="FunFam" id="3.40.1170.10:FF:000001">
    <property type="entry name" value="DNA mismatch repair protein MutS"/>
    <property type="match status" value="1"/>
</dbReference>
<dbReference type="SUPFAM" id="SSF53150">
    <property type="entry name" value="DNA repair protein MutS, domain II"/>
    <property type="match status" value="1"/>
</dbReference>
<evidence type="ECO:0000256" key="9">
    <source>
        <dbReference type="HAMAP-Rule" id="MF_00096"/>
    </source>
</evidence>
<dbReference type="InterPro" id="IPR007696">
    <property type="entry name" value="DNA_mismatch_repair_MutS_core"/>
</dbReference>
<dbReference type="GO" id="GO:0005524">
    <property type="term" value="F:ATP binding"/>
    <property type="evidence" value="ECO:0007669"/>
    <property type="project" value="UniProtKB-UniRule"/>
</dbReference>
<evidence type="ECO:0000256" key="8">
    <source>
        <dbReference type="ARBA" id="ARBA00024647"/>
    </source>
</evidence>
<feature type="domain" description="DNA mismatch repair proteins mutS family" evidence="11">
    <location>
        <begin position="687"/>
        <end position="703"/>
    </location>
</feature>
<dbReference type="InterPro" id="IPR045076">
    <property type="entry name" value="MutS"/>
</dbReference>
<feature type="binding site" evidence="9">
    <location>
        <begin position="613"/>
        <end position="620"/>
    </location>
    <ligand>
        <name>ATP</name>
        <dbReference type="ChEBI" id="CHEBI:30616"/>
    </ligand>
</feature>
<dbReference type="Pfam" id="PF05190">
    <property type="entry name" value="MutS_IV"/>
    <property type="match status" value="1"/>
</dbReference>
<dbReference type="PROSITE" id="PS00486">
    <property type="entry name" value="DNA_MISMATCH_REPAIR_2"/>
    <property type="match status" value="1"/>
</dbReference>
<accession>A0A5D0MKB8</accession>
<keyword evidence="3 9" id="KW-0547">Nucleotide-binding</keyword>
<dbReference type="InterPro" id="IPR007861">
    <property type="entry name" value="DNA_mismatch_repair_MutS_clamp"/>
</dbReference>
<dbReference type="Pfam" id="PF05188">
    <property type="entry name" value="MutS_II"/>
    <property type="match status" value="1"/>
</dbReference>
<evidence type="ECO:0000256" key="6">
    <source>
        <dbReference type="ARBA" id="ARBA00023125"/>
    </source>
</evidence>
<dbReference type="InterPro" id="IPR007695">
    <property type="entry name" value="DNA_mismatch_repair_MutS-lik_N"/>
</dbReference>
<sequence length="865" mass="100161">MSKKSKQTPLTRQYNKIKKEYSNSILFFQVGDFYEVFYDDAKTVSDELDIALTSRKKGQPMAGVPLHSVQRYLRKLVEKGYRVAICNQVEEPQQGKKIVKREVVKVVTPGTYIGDEEETMLLTLFFDGDSFYYSYVDISIGDIYAGECTTKTKLLSVLEKLEIKEIVCPENDGIINKFLNKYYPDLFVSRYPDWDFDWEISKKRIKNYFNVVSLVPYGIDDNKSKIISVGILLKHIENTQKGKLHNICNIENEEKKEYLSIDAKTWRNLEIFKNIQNGTEKNTLYEVLNENITPMGRRTLRRWMRKPLMEKQKLQKRWKAVDYFVKNREKRETLMELLVDIPDFERAIGRISYTKGKPRDLLQIKEGLCNMQKFKDLLNDSNISILEQMSSNIKVLNELYELLDSGLKVDGASVLGKGNLIKDGFDDEVDRLRKLKNESKDVLLEIEKEEKEKTGIETLKVKYNKVFGYFIEVTKSNIDKVPDRYQRKQTLKNAERYFTDDLKEIEVKILSADEKIKNLENELFFEIKDEIISNNSDILQNAKIIGKLDNLINFANISLENGYVKPEIVDNKTINIEDGRHPVIETLDFEEPFIPNDLGMDPENKRSFFIITGPNMAGKSTYLRQNALILLMAQIGSFVPAKKMEFGIVDKIFSRVGASDNLAQGESTFMVEMLEASYILHNATDKSFIVLDEIGRGTSTFDGLSLAWAISEYIYKNIKAKTLFATHYHELTELEDLYEGIKNLNILIKEWDNDIIFLRKIEEGRSDKSYGVHVARLAGLPENVINRAKDILFNLEEESYTDGVPTLAYDDKVSEKRSNSLFDSGFKENIINRLKFMDLNSLTPVELMYEVEKIKEEIEKNDKET</sequence>
<dbReference type="Gene3D" id="3.40.1170.10">
    <property type="entry name" value="DNA repair protein MutS, domain I"/>
    <property type="match status" value="1"/>
</dbReference>
<dbReference type="Pfam" id="PF01624">
    <property type="entry name" value="MutS_I"/>
    <property type="match status" value="1"/>
</dbReference>
<dbReference type="Pfam" id="PF00488">
    <property type="entry name" value="MutS_V"/>
    <property type="match status" value="1"/>
</dbReference>
<evidence type="ECO:0000256" key="10">
    <source>
        <dbReference type="RuleBase" id="RU003756"/>
    </source>
</evidence>
<comment type="function">
    <text evidence="8 9">This protein is involved in the repair of mismatches in DNA. It is possible that it carries out the mismatch recognition step. This protein has a weak ATPase activity.</text>
</comment>
<evidence type="ECO:0000313" key="13">
    <source>
        <dbReference type="Proteomes" id="UP000324143"/>
    </source>
</evidence>
<dbReference type="SMART" id="SM00533">
    <property type="entry name" value="MUTSd"/>
    <property type="match status" value="1"/>
</dbReference>
<evidence type="ECO:0000256" key="2">
    <source>
        <dbReference type="ARBA" id="ARBA00021982"/>
    </source>
</evidence>